<dbReference type="InterPro" id="IPR002372">
    <property type="entry name" value="PQQ_rpt_dom"/>
</dbReference>
<comment type="similarity">
    <text evidence="4">Belongs to the BamB family.</text>
</comment>
<evidence type="ECO:0000313" key="7">
    <source>
        <dbReference type="Proteomes" id="UP000296201"/>
    </source>
</evidence>
<dbReference type="PANTHER" id="PTHR34512">
    <property type="entry name" value="CELL SURFACE PROTEIN"/>
    <property type="match status" value="1"/>
</dbReference>
<comment type="function">
    <text evidence="4">Part of the outer membrane protein assembly complex, which is involved in assembly and insertion of beta-barrel proteins into the outer membrane.</text>
</comment>
<dbReference type="SUPFAM" id="SSF50998">
    <property type="entry name" value="Quinoprotein alcohol dehydrogenase-like"/>
    <property type="match status" value="1"/>
</dbReference>
<dbReference type="OrthoDB" id="5173551at2"/>
<dbReference type="SMART" id="SM00564">
    <property type="entry name" value="PQQ"/>
    <property type="match status" value="6"/>
</dbReference>
<evidence type="ECO:0000256" key="2">
    <source>
        <dbReference type="ARBA" id="ARBA00023136"/>
    </source>
</evidence>
<protein>
    <recommendedName>
        <fullName evidence="4">Outer membrane protein assembly factor BamB</fullName>
    </recommendedName>
</protein>
<dbReference type="GO" id="GO:0009279">
    <property type="term" value="C:cell outer membrane"/>
    <property type="evidence" value="ECO:0007669"/>
    <property type="project" value="UniProtKB-SubCell"/>
</dbReference>
<dbReference type="Pfam" id="PF13360">
    <property type="entry name" value="PQQ_2"/>
    <property type="match status" value="1"/>
</dbReference>
<proteinExistence type="inferred from homology"/>
<gene>
    <name evidence="4 6" type="primary">bamB</name>
    <name evidence="6" type="ORF">GHNINEIG_00661</name>
</gene>
<dbReference type="InterPro" id="IPR015943">
    <property type="entry name" value="WD40/YVTN_repeat-like_dom_sf"/>
</dbReference>
<name>A0A4P7NYJ2_9GAMM</name>
<dbReference type="Proteomes" id="UP000296201">
    <property type="component" value="Chromosome"/>
</dbReference>
<reference evidence="6 7" key="1">
    <citation type="submission" date="2018-08" db="EMBL/GenBank/DDBJ databases">
        <title>Horizontal acquisition of hydrogen conversion ability and other habitat adaptations in Hydrogenovibrio crunogenus strains.</title>
        <authorList>
            <person name="Gonnella G."/>
            <person name="Adam N."/>
            <person name="Perner M."/>
        </authorList>
    </citation>
    <scope>NUCLEOTIDE SEQUENCE [LARGE SCALE GENOMIC DNA]</scope>
    <source>
        <strain evidence="6 7">SP-41</strain>
    </source>
</reference>
<comment type="subunit">
    <text evidence="4">Part of the Bam complex.</text>
</comment>
<keyword evidence="7" id="KW-1185">Reference proteome</keyword>
<dbReference type="InterPro" id="IPR011047">
    <property type="entry name" value="Quinoprotein_ADH-like_sf"/>
</dbReference>
<dbReference type="InterPro" id="IPR018391">
    <property type="entry name" value="PQQ_b-propeller_rpt"/>
</dbReference>
<dbReference type="AlphaFoldDB" id="A0A4P7NYJ2"/>
<dbReference type="GO" id="GO:0051205">
    <property type="term" value="P:protein insertion into membrane"/>
    <property type="evidence" value="ECO:0007669"/>
    <property type="project" value="UniProtKB-UniRule"/>
</dbReference>
<keyword evidence="3 4" id="KW-0998">Cell outer membrane</keyword>
<dbReference type="InterPro" id="IPR017687">
    <property type="entry name" value="BamB"/>
</dbReference>
<dbReference type="NCBIfam" id="TIGR03300">
    <property type="entry name" value="assembly_YfgL"/>
    <property type="match status" value="1"/>
</dbReference>
<sequence>MNYINTYFLKGIGALLILGFMASCSSSKVVREPAPLIEMSSPYQAEKDWQIQLDAFKYSDGEGLYFAEDADFVYFGTPAGVLTKALKATQDRWTDQVVWQKKIHEPIVSGPTLYQDRVIVGTAKATLISFVKKDASIAWQTELSSEVLSRPVIAEGQIFVRTVDGKLYSVNAVTGRVNWTIEHQLPNLSLRGVAPVTYEDGVLYVGWETGQVEALDAATGTRKWQSQVVIPKGRTDLERMVDIQATLRLEAGRLFVLGYQGKLAALNPENGNLYWSKDISGFRDFLIDDSALYVVDEDDILYGFDYVNGTQLWKQDNFKYRQAIDLVFYQKKQILLADGQGYLHWIDKLDGTPVARIKHGSHYGTSNGIVRVWTAGNRVYVQDTDGFNNAYTIKPSNWYQFNHPEDPLGILKKKDSE</sequence>
<evidence type="ECO:0000313" key="6">
    <source>
        <dbReference type="EMBL" id="QBZ82629.1"/>
    </source>
</evidence>
<evidence type="ECO:0000256" key="3">
    <source>
        <dbReference type="ARBA" id="ARBA00023237"/>
    </source>
</evidence>
<organism evidence="6 7">
    <name type="scientific">Hydrogenovibrio crunogenus</name>
    <dbReference type="NCBI Taxonomy" id="39765"/>
    <lineage>
        <taxon>Bacteria</taxon>
        <taxon>Pseudomonadati</taxon>
        <taxon>Pseudomonadota</taxon>
        <taxon>Gammaproteobacteria</taxon>
        <taxon>Thiotrichales</taxon>
        <taxon>Piscirickettsiaceae</taxon>
        <taxon>Hydrogenovibrio</taxon>
    </lineage>
</organism>
<keyword evidence="2 4" id="KW-0472">Membrane</keyword>
<dbReference type="HAMAP" id="MF_00923">
    <property type="entry name" value="OM_assembly_BamB"/>
    <property type="match status" value="1"/>
</dbReference>
<evidence type="ECO:0000259" key="5">
    <source>
        <dbReference type="Pfam" id="PF13360"/>
    </source>
</evidence>
<dbReference type="PANTHER" id="PTHR34512:SF30">
    <property type="entry name" value="OUTER MEMBRANE PROTEIN ASSEMBLY FACTOR BAMB"/>
    <property type="match status" value="1"/>
</dbReference>
<accession>A0A4P7NYJ2</accession>
<dbReference type="RefSeq" id="WP_135795323.1">
    <property type="nucleotide sequence ID" value="NZ_CP032096.1"/>
</dbReference>
<feature type="domain" description="Pyrrolo-quinoline quinone repeat" evidence="5">
    <location>
        <begin position="91"/>
        <end position="315"/>
    </location>
</feature>
<dbReference type="EMBL" id="CP032096">
    <property type="protein sequence ID" value="QBZ82629.1"/>
    <property type="molecule type" value="Genomic_DNA"/>
</dbReference>
<keyword evidence="1 4" id="KW-0732">Signal</keyword>
<dbReference type="Gene3D" id="2.130.10.10">
    <property type="entry name" value="YVTN repeat-like/Quinoprotein amine dehydrogenase"/>
    <property type="match status" value="1"/>
</dbReference>
<evidence type="ECO:0000256" key="1">
    <source>
        <dbReference type="ARBA" id="ARBA00022729"/>
    </source>
</evidence>
<dbReference type="GO" id="GO:0043165">
    <property type="term" value="P:Gram-negative-bacterium-type cell outer membrane assembly"/>
    <property type="evidence" value="ECO:0007669"/>
    <property type="project" value="UniProtKB-UniRule"/>
</dbReference>
<comment type="subcellular location">
    <subcellularLocation>
        <location evidence="4">Cell outer membrane</location>
    </subcellularLocation>
</comment>
<dbReference type="CDD" id="cd10276">
    <property type="entry name" value="BamB_YfgL"/>
    <property type="match status" value="1"/>
</dbReference>
<evidence type="ECO:0000256" key="4">
    <source>
        <dbReference type="HAMAP-Rule" id="MF_00923"/>
    </source>
</evidence>